<dbReference type="VEuPathDB" id="VectorBase:CSON014370"/>
<dbReference type="EMBL" id="UFQT01000794">
    <property type="protein sequence ID" value="SSX27298.1"/>
    <property type="molecule type" value="Genomic_DNA"/>
</dbReference>
<organism evidence="2">
    <name type="scientific">Culicoides sonorensis</name>
    <name type="common">Biting midge</name>
    <dbReference type="NCBI Taxonomy" id="179676"/>
    <lineage>
        <taxon>Eukaryota</taxon>
        <taxon>Metazoa</taxon>
        <taxon>Ecdysozoa</taxon>
        <taxon>Arthropoda</taxon>
        <taxon>Hexapoda</taxon>
        <taxon>Insecta</taxon>
        <taxon>Pterygota</taxon>
        <taxon>Neoptera</taxon>
        <taxon>Endopterygota</taxon>
        <taxon>Diptera</taxon>
        <taxon>Nematocera</taxon>
        <taxon>Chironomoidea</taxon>
        <taxon>Ceratopogonidae</taxon>
        <taxon>Ceratopogoninae</taxon>
        <taxon>Culicoides</taxon>
        <taxon>Monoculicoides</taxon>
    </lineage>
</organism>
<protein>
    <submittedName>
        <fullName evidence="2">CSON014370 protein</fullName>
    </submittedName>
</protein>
<evidence type="ECO:0000313" key="2">
    <source>
        <dbReference type="EMBL" id="SSX27298.1"/>
    </source>
</evidence>
<sequence>MGKQDNKGERRSSEPKEERREEAPKPRSRFNLPSIVEQSKLRKKRPYSVYDEVYCDKDRAAAVSIGDFDIKKSLNQKRRQDRTEALQVPEEQDPSNLIALGMREIKGKNLDNGVLLLKYVQLMQMP</sequence>
<dbReference type="AlphaFoldDB" id="A0A336MMS5"/>
<reference evidence="2" key="1">
    <citation type="submission" date="2018-07" db="EMBL/GenBank/DDBJ databases">
        <authorList>
            <person name="Quirk P.G."/>
            <person name="Krulwich T.A."/>
        </authorList>
    </citation>
    <scope>NUCLEOTIDE SEQUENCE</scope>
</reference>
<feature type="region of interest" description="Disordered" evidence="1">
    <location>
        <begin position="1"/>
        <end position="37"/>
    </location>
</feature>
<accession>A0A336MMS5</accession>
<evidence type="ECO:0000256" key="1">
    <source>
        <dbReference type="SAM" id="MobiDB-lite"/>
    </source>
</evidence>
<name>A0A336MMS5_CULSO</name>
<proteinExistence type="predicted"/>
<feature type="compositionally biased region" description="Basic and acidic residues" evidence="1">
    <location>
        <begin position="1"/>
        <end position="25"/>
    </location>
</feature>
<gene>
    <name evidence="2" type="primary">CSON014370</name>
</gene>